<dbReference type="PANTHER" id="PTHR34985">
    <property type="entry name" value="SLR0554 PROTEIN"/>
    <property type="match status" value="1"/>
</dbReference>
<dbReference type="SUPFAM" id="SSF52540">
    <property type="entry name" value="P-loop containing nucleoside triphosphate hydrolases"/>
    <property type="match status" value="1"/>
</dbReference>
<feature type="domain" description="Virulence-associated protein E-like" evidence="2">
    <location>
        <begin position="122"/>
        <end position="326"/>
    </location>
</feature>
<evidence type="ECO:0000313" key="3">
    <source>
        <dbReference type="EMBL" id="MBO6987729.1"/>
    </source>
</evidence>
<dbReference type="InterPro" id="IPR027417">
    <property type="entry name" value="P-loop_NTPase"/>
</dbReference>
<gene>
    <name evidence="3" type="ORF">JJ833_02580</name>
</gene>
<dbReference type="InterPro" id="IPR007936">
    <property type="entry name" value="VapE-like_dom"/>
</dbReference>
<feature type="region of interest" description="Disordered" evidence="1">
    <location>
        <begin position="408"/>
        <end position="430"/>
    </location>
</feature>
<feature type="compositionally biased region" description="Polar residues" evidence="1">
    <location>
        <begin position="411"/>
        <end position="421"/>
    </location>
</feature>
<dbReference type="Pfam" id="PF05272">
    <property type="entry name" value="VapE-like_dom"/>
    <property type="match status" value="1"/>
</dbReference>
<dbReference type="EMBL" id="JAEPLE010000001">
    <property type="protein sequence ID" value="MBO6987729.1"/>
    <property type="molecule type" value="Genomic_DNA"/>
</dbReference>
<accession>A0A9D9BZ06</accession>
<comment type="caution">
    <text evidence="3">The sequence shown here is derived from an EMBL/GenBank/DDBJ whole genome shotgun (WGS) entry which is preliminary data.</text>
</comment>
<evidence type="ECO:0000256" key="1">
    <source>
        <dbReference type="SAM" id="MobiDB-lite"/>
    </source>
</evidence>
<proteinExistence type="predicted"/>
<organism evidence="3">
    <name type="scientific">Prochlorococcus marinus XMU1424</name>
    <dbReference type="NCBI Taxonomy" id="2774497"/>
    <lineage>
        <taxon>Bacteria</taxon>
        <taxon>Bacillati</taxon>
        <taxon>Cyanobacteriota</taxon>
        <taxon>Cyanophyceae</taxon>
        <taxon>Synechococcales</taxon>
        <taxon>Prochlorococcaceae</taxon>
        <taxon>Prochlorococcus</taxon>
    </lineage>
</organism>
<dbReference type="AlphaFoldDB" id="A0A9D9BZ06"/>
<reference evidence="3" key="1">
    <citation type="journal article" date="2021" name="Front. Mar. Sci.">
        <title>Genomes of Diverse Isolates of Prochlorococcus High-Light-Adapted Clade II in the Western Pacific Ocean.</title>
        <authorList>
            <person name="Yan W."/>
            <person name="Feng X."/>
            <person name="Zhang W."/>
            <person name="Nawaz M.Z."/>
            <person name="Luo T."/>
            <person name="Zhang R."/>
            <person name="Jiao N."/>
        </authorList>
    </citation>
    <scope>NUCLEOTIDE SEQUENCE</scope>
    <source>
        <strain evidence="3">XMU1424</strain>
    </source>
</reference>
<sequence length="430" mass="49312">MTKLTKDQPLSISVGFLKDFPEGFQGNQHQKIKSGELSRLLVSHYGKRLAFNLLSLEPEIDNHFIDLEYCQLFYNYLSIMGYEIGKEAAFDALLTAARDGQYHPICRYLENIVSNPSIKPINLDTVASDYLGTNSELYNQILKTTLLAAVGRVKDRGIKFDNCCVLVGRQGTGKSTFWRYLASDPWFCDTWQPREQDLFMAIQSTWIFEIAELDRLNPHGDKAAKLKALLSSSVDKFRRPYGKAVGIFPRPSILVSSCNRKDFLNDPTGNRRYWVIDLGEKQINNNKVLRDRDSIWKAAALAYKSGMVLDLPQEYATQSFSINNEYEAEDPFLARIEEWVTKPHNKFRFTTEQALVNSGCRSAENVTPNDLKLCADCLRKLGFDKGNQSRYKDPITNKSVRARYWSHPEWTEQQKTQSPRKSNFEPRALI</sequence>
<protein>
    <recommendedName>
        <fullName evidence="2">Virulence-associated protein E-like domain-containing protein</fullName>
    </recommendedName>
</protein>
<evidence type="ECO:0000259" key="2">
    <source>
        <dbReference type="Pfam" id="PF05272"/>
    </source>
</evidence>
<name>A0A9D9BZ06_PROMR</name>
<dbReference type="PANTHER" id="PTHR34985:SF1">
    <property type="entry name" value="SLR0554 PROTEIN"/>
    <property type="match status" value="1"/>
</dbReference>